<proteinExistence type="predicted"/>
<accession>A0A101ERM3</accession>
<reference evidence="2 3" key="1">
    <citation type="journal article" date="2015" name="MBio">
        <title>Genome-Resolved Metagenomic Analysis Reveals Roles for Candidate Phyla and Other Microbial Community Members in Biogeochemical Transformations in Oil Reservoirs.</title>
        <authorList>
            <person name="Hu P."/>
            <person name="Tom L."/>
            <person name="Singh A."/>
            <person name="Thomas B.C."/>
            <person name="Baker B.J."/>
            <person name="Piceno Y.M."/>
            <person name="Andersen G.L."/>
            <person name="Banfield J.F."/>
        </authorList>
    </citation>
    <scope>NUCLEOTIDE SEQUENCE [LARGE SCALE GENOMIC DNA]</scope>
    <source>
        <strain evidence="2">46_26</strain>
    </source>
</reference>
<dbReference type="RefSeq" id="WP_011943212.1">
    <property type="nucleotide sequence ID" value="NZ_DAITJQ010000002.1"/>
</dbReference>
<dbReference type="InterPro" id="IPR029010">
    <property type="entry name" value="ThuA-like"/>
</dbReference>
<sequence>MGVFSFLGDKYHDHDLFLETLKYALNCEINDLRPEDFPEIRKFPDLVVIGRWNLLDDETPWFKEEETKILEDYVRSGGMLFVWHSGLARFPESYNRLVGGRFIHHPPQKKVRYYGKDVEFELVDEHYFVDLYSDVEIFLWSESEDGTSIAGWMKRYYNGKILALTPAHSEGLKDQVFRDFLKKVLNTFVNQASW</sequence>
<protein>
    <recommendedName>
        <fullName evidence="1">ThuA-like domain-containing protein</fullName>
    </recommendedName>
</protein>
<dbReference type="InterPro" id="IPR029062">
    <property type="entry name" value="Class_I_gatase-like"/>
</dbReference>
<dbReference type="OMA" id="IAGWWHN"/>
<comment type="caution">
    <text evidence="2">The sequence shown here is derived from an EMBL/GenBank/DDBJ whole genome shotgun (WGS) entry which is preliminary data.</text>
</comment>
<dbReference type="PATRIC" id="fig|93930.3.peg.1341"/>
<dbReference type="Gene3D" id="3.40.50.880">
    <property type="match status" value="1"/>
</dbReference>
<dbReference type="SUPFAM" id="SSF52317">
    <property type="entry name" value="Class I glutamine amidotransferase-like"/>
    <property type="match status" value="1"/>
</dbReference>
<evidence type="ECO:0000313" key="2">
    <source>
        <dbReference type="EMBL" id="KUK23417.1"/>
    </source>
</evidence>
<name>A0A101ERM3_9THEM</name>
<organism evidence="2 3">
    <name type="scientific">Thermotoga petrophila</name>
    <dbReference type="NCBI Taxonomy" id="93929"/>
    <lineage>
        <taxon>Bacteria</taxon>
        <taxon>Thermotogati</taxon>
        <taxon>Thermotogota</taxon>
        <taxon>Thermotogae</taxon>
        <taxon>Thermotogales</taxon>
        <taxon>Thermotogaceae</taxon>
        <taxon>Thermotoga</taxon>
    </lineage>
</organism>
<dbReference type="Pfam" id="PF06283">
    <property type="entry name" value="ThuA"/>
    <property type="match status" value="1"/>
</dbReference>
<evidence type="ECO:0000259" key="1">
    <source>
        <dbReference type="Pfam" id="PF06283"/>
    </source>
</evidence>
<evidence type="ECO:0000313" key="3">
    <source>
        <dbReference type="Proteomes" id="UP000058636"/>
    </source>
</evidence>
<gene>
    <name evidence="2" type="ORF">XD57_0497</name>
</gene>
<feature type="domain" description="ThuA-like" evidence="1">
    <location>
        <begin position="57"/>
        <end position="180"/>
    </location>
</feature>
<dbReference type="Proteomes" id="UP000058636">
    <property type="component" value="Unassembled WGS sequence"/>
</dbReference>
<dbReference type="AlphaFoldDB" id="A0A101ERM3"/>
<dbReference type="EMBL" id="LGFG01000026">
    <property type="protein sequence ID" value="KUK23417.1"/>
    <property type="molecule type" value="Genomic_DNA"/>
</dbReference>